<evidence type="ECO:0000256" key="10">
    <source>
        <dbReference type="ARBA" id="ARBA00004489"/>
    </source>
</evidence>
<keyword evidence="16 41" id="KW-0812">Transmembrane</keyword>
<dbReference type="GO" id="GO:0071392">
    <property type="term" value="P:cellular response to estradiol stimulus"/>
    <property type="evidence" value="ECO:0007669"/>
    <property type="project" value="UniProtKB-ARBA"/>
</dbReference>
<keyword evidence="26" id="KW-0496">Mitochondrion</keyword>
<dbReference type="GO" id="GO:0005634">
    <property type="term" value="C:nucleus"/>
    <property type="evidence" value="ECO:0007669"/>
    <property type="project" value="UniProtKB-SubCell"/>
</dbReference>
<keyword evidence="17" id="KW-0053">Apoptosis</keyword>
<dbReference type="Pfam" id="PF15013">
    <property type="entry name" value="CCSMST1"/>
    <property type="match status" value="1"/>
</dbReference>
<keyword evidence="29 41" id="KW-0675">Receptor</keyword>
<evidence type="ECO:0000256" key="35">
    <source>
        <dbReference type="ARBA" id="ARBA00023306"/>
    </source>
</evidence>
<evidence type="ECO:0000256" key="21">
    <source>
        <dbReference type="ARBA" id="ARBA00022902"/>
    </source>
</evidence>
<name>A0A498LK34_LABRO</name>
<dbReference type="GO" id="GO:0004930">
    <property type="term" value="F:G protein-coupled receptor activity"/>
    <property type="evidence" value="ECO:0007669"/>
    <property type="project" value="UniProtKB-KW"/>
</dbReference>
<gene>
    <name evidence="46" type="ORF">ROHU_006898</name>
    <name evidence="45" type="ORF">ROHU_032346</name>
</gene>
<dbReference type="GO" id="GO:0031966">
    <property type="term" value="C:mitochondrial membrane"/>
    <property type="evidence" value="ECO:0007669"/>
    <property type="project" value="UniProtKB-SubCell"/>
</dbReference>
<dbReference type="InterPro" id="IPR017452">
    <property type="entry name" value="GPCR_Rhodpsn_7TM"/>
</dbReference>
<dbReference type="PANTHER" id="PTHR24226:SF2">
    <property type="entry name" value="G-PROTEIN COUPLED ESTROGEN RECEPTOR 1"/>
    <property type="match status" value="1"/>
</dbReference>
<evidence type="ECO:0000256" key="34">
    <source>
        <dbReference type="ARBA" id="ARBA00023273"/>
    </source>
</evidence>
<keyword evidence="28" id="KW-1015">Disulfide bond</keyword>
<evidence type="ECO:0000256" key="28">
    <source>
        <dbReference type="ARBA" id="ARBA00023157"/>
    </source>
</evidence>
<evidence type="ECO:0000256" key="14">
    <source>
        <dbReference type="ARBA" id="ARBA00022475"/>
    </source>
</evidence>
<dbReference type="GO" id="GO:0005856">
    <property type="term" value="C:cytoskeleton"/>
    <property type="evidence" value="ECO:0007669"/>
    <property type="project" value="UniProtKB-SubCell"/>
</dbReference>
<feature type="transmembrane region" description="Helical" evidence="43">
    <location>
        <begin position="284"/>
        <end position="307"/>
    </location>
</feature>
<keyword evidence="18" id="KW-0967">Endosome</keyword>
<evidence type="ECO:0000256" key="11">
    <source>
        <dbReference type="ARBA" id="ARBA00004556"/>
    </source>
</evidence>
<evidence type="ECO:0000256" key="18">
    <source>
        <dbReference type="ARBA" id="ARBA00022753"/>
    </source>
</evidence>
<evidence type="ECO:0000256" key="2">
    <source>
        <dbReference type="ARBA" id="ARBA00004172"/>
    </source>
</evidence>
<dbReference type="GO" id="GO:0032591">
    <property type="term" value="C:dendritic spine membrane"/>
    <property type="evidence" value="ECO:0007669"/>
    <property type="project" value="UniProtKB-SubCell"/>
</dbReference>
<keyword evidence="25 41" id="KW-0297">G-protein coupled receptor</keyword>
<dbReference type="Gene3D" id="1.20.1070.10">
    <property type="entry name" value="Rhodopsin 7-helix transmembrane proteins"/>
    <property type="match status" value="1"/>
</dbReference>
<comment type="similarity">
    <text evidence="41">Belongs to the G-protein coupled receptor 1 family.</text>
</comment>
<dbReference type="GO" id="GO:0014069">
    <property type="term" value="C:postsynaptic density"/>
    <property type="evidence" value="ECO:0007669"/>
    <property type="project" value="UniProtKB-SubCell"/>
</dbReference>
<evidence type="ECO:0000256" key="13">
    <source>
        <dbReference type="ARBA" id="ARBA00004653"/>
    </source>
</evidence>
<evidence type="ECO:0000256" key="6">
    <source>
        <dbReference type="ARBA" id="ARBA00004332"/>
    </source>
</evidence>
<feature type="transmembrane region" description="Helical" evidence="43">
    <location>
        <begin position="203"/>
        <end position="226"/>
    </location>
</feature>
<dbReference type="Proteomes" id="UP000290572">
    <property type="component" value="Unassembled WGS sequence"/>
</dbReference>
<keyword evidence="32" id="KW-0539">Nucleus</keyword>
<keyword evidence="21" id="KW-0524">Neurogenesis</keyword>
<evidence type="ECO:0000256" key="9">
    <source>
        <dbReference type="ARBA" id="ARBA00004477"/>
    </source>
</evidence>
<keyword evidence="22 43" id="KW-1133">Transmembrane helix</keyword>
<dbReference type="PRINTS" id="PR00237">
    <property type="entry name" value="GPCRRHODOPSN"/>
</dbReference>
<keyword evidence="36" id="KW-0968">Cytoplasmic vesicle</keyword>
<keyword evidence="19" id="KW-0221">Differentiation</keyword>
<evidence type="ECO:0000256" key="38">
    <source>
        <dbReference type="ARBA" id="ARBA00039464"/>
    </source>
</evidence>
<evidence type="ECO:0000256" key="25">
    <source>
        <dbReference type="ARBA" id="ARBA00023040"/>
    </source>
</evidence>
<evidence type="ECO:0000256" key="1">
    <source>
        <dbReference type="ARBA" id="ARBA00004123"/>
    </source>
</evidence>
<feature type="domain" description="G-protein coupled receptors family 1 profile" evidence="44">
    <location>
        <begin position="54"/>
        <end position="304"/>
    </location>
</feature>
<dbReference type="GO" id="GO:0048471">
    <property type="term" value="C:perinuclear region of cytoplasm"/>
    <property type="evidence" value="ECO:0007669"/>
    <property type="project" value="UniProtKB-SubCell"/>
</dbReference>
<evidence type="ECO:0000313" key="46">
    <source>
        <dbReference type="EMBL" id="RXN21821.1"/>
    </source>
</evidence>
<dbReference type="GO" id="GO:0007399">
    <property type="term" value="P:nervous system development"/>
    <property type="evidence" value="ECO:0007669"/>
    <property type="project" value="UniProtKB-KW"/>
</dbReference>
<sequence>MMEDPLTFRPNSSSLHWSVIDVNETNSTSSDTYVISLLLSCIYTILLFPLGLLGNILILLVNFDPRQRMSTPDLYFTNLALADLVLVLDSLIEVFNLSAHYYDDAVLCSCMAIFLQVNMYSSVFSLTWMSLDRCLALTGLRTRALPANVSVSHRSCVARRACVTIWAAATLCTLIPFATAHVHHGWGRGFCFAGVAEVQWLEVTLGFALPFCVMGICYTLIARVLLRSERPQRTKALRMIVAAVSVFFVCWLPENVFISVHLLTGDTDASRRRGNHTLWQRYPLTGHVVTLAACANSCLNPLVYSLLGNTFRQKLQVFVAHHVQCLHTQNARATPPCPCVTCTNVYHSCSHENREEEERDLRSGEESQEPCVTRMLSLTSQRNAKTRKPPDDNEEASKPIQFSISKASHRTWKVDRSMGSTYQRPWWKVLPISLIGVGFLAWCIFRRETEIDDSLEKNLYEHLPGLLSDEEQEDVGIKNKPS</sequence>
<evidence type="ECO:0000256" key="20">
    <source>
        <dbReference type="ARBA" id="ARBA00022824"/>
    </source>
</evidence>
<organism evidence="45 47">
    <name type="scientific">Labeo rohita</name>
    <name type="common">Indian major carp</name>
    <name type="synonym">Cyprinus rohita</name>
    <dbReference type="NCBI Taxonomy" id="84645"/>
    <lineage>
        <taxon>Eukaryota</taxon>
        <taxon>Metazoa</taxon>
        <taxon>Chordata</taxon>
        <taxon>Craniata</taxon>
        <taxon>Vertebrata</taxon>
        <taxon>Euteleostomi</taxon>
        <taxon>Actinopterygii</taxon>
        <taxon>Neopterygii</taxon>
        <taxon>Teleostei</taxon>
        <taxon>Ostariophysi</taxon>
        <taxon>Cypriniformes</taxon>
        <taxon>Cyprinidae</taxon>
        <taxon>Labeoninae</taxon>
        <taxon>Labeonini</taxon>
        <taxon>Labeo</taxon>
    </lineage>
</organism>
<evidence type="ECO:0000256" key="4">
    <source>
        <dbReference type="ARBA" id="ARBA00004245"/>
    </source>
</evidence>
<feature type="compositionally biased region" description="Basic and acidic residues" evidence="42">
    <location>
        <begin position="388"/>
        <end position="397"/>
    </location>
</feature>
<protein>
    <recommendedName>
        <fullName evidence="38">G-protein coupled estrogen receptor 1</fullName>
    </recommendedName>
    <alternativeName>
        <fullName evidence="39">G protein-coupled estrogen receptor 1</fullName>
    </alternativeName>
    <alternativeName>
        <fullName evidence="40">G-protein coupled receptor 30</fullName>
    </alternativeName>
</protein>
<evidence type="ECO:0000256" key="30">
    <source>
        <dbReference type="ARBA" id="ARBA00023212"/>
    </source>
</evidence>
<evidence type="ECO:0000256" key="37">
    <source>
        <dbReference type="ARBA" id="ARBA00034105"/>
    </source>
</evidence>
<keyword evidence="23" id="KW-0770">Synapse</keyword>
<dbReference type="GO" id="GO:0030659">
    <property type="term" value="C:cytoplasmic vesicle membrane"/>
    <property type="evidence" value="ECO:0007669"/>
    <property type="project" value="UniProtKB-SubCell"/>
</dbReference>
<evidence type="ECO:0000256" key="3">
    <source>
        <dbReference type="ARBA" id="ARBA00004225"/>
    </source>
</evidence>
<keyword evidence="47" id="KW-1185">Reference proteome</keyword>
<evidence type="ECO:0000256" key="32">
    <source>
        <dbReference type="ARBA" id="ARBA00023242"/>
    </source>
</evidence>
<evidence type="ECO:0000256" key="33">
    <source>
        <dbReference type="ARBA" id="ARBA00023257"/>
    </source>
</evidence>
<reference evidence="45 47" key="1">
    <citation type="submission" date="2018-03" db="EMBL/GenBank/DDBJ databases">
        <title>Draft genome sequence of Rohu Carp (Labeo rohita).</title>
        <authorList>
            <person name="Das P."/>
            <person name="Kushwaha B."/>
            <person name="Joshi C.G."/>
            <person name="Kumar D."/>
            <person name="Nagpure N.S."/>
            <person name="Sahoo L."/>
            <person name="Das S.P."/>
            <person name="Bit A."/>
            <person name="Patnaik S."/>
            <person name="Meher P.K."/>
            <person name="Jayasankar P."/>
            <person name="Koringa P.G."/>
            <person name="Patel N.V."/>
            <person name="Hinsu A.T."/>
            <person name="Kumar R."/>
            <person name="Pandey M."/>
            <person name="Agarwal S."/>
            <person name="Srivastava S."/>
            <person name="Singh M."/>
            <person name="Iquebal M.A."/>
            <person name="Jaiswal S."/>
            <person name="Angadi U.B."/>
            <person name="Kumar N."/>
            <person name="Raza M."/>
            <person name="Shah T.M."/>
            <person name="Rai A."/>
            <person name="Jena J.K."/>
        </authorList>
    </citation>
    <scope>NUCLEOTIDE SEQUENCE [LARGE SCALE GENOMIC DNA]</scope>
    <source>
        <strain evidence="45">DASCIFA01</strain>
        <tissue evidence="45">Testis</tissue>
    </source>
</reference>
<feature type="region of interest" description="Disordered" evidence="42">
    <location>
        <begin position="380"/>
        <end position="399"/>
    </location>
</feature>
<dbReference type="GO" id="GO:0030284">
    <property type="term" value="F:nuclear estrogen receptor activity"/>
    <property type="evidence" value="ECO:0007669"/>
    <property type="project" value="TreeGrafter"/>
</dbReference>
<evidence type="ECO:0000256" key="12">
    <source>
        <dbReference type="ARBA" id="ARBA00004601"/>
    </source>
</evidence>
<evidence type="ECO:0000256" key="8">
    <source>
        <dbReference type="ARBA" id="ARBA00004439"/>
    </source>
</evidence>
<feature type="transmembrane region" description="Helical" evidence="43">
    <location>
        <begin position="238"/>
        <end position="264"/>
    </location>
</feature>
<dbReference type="EMBL" id="QBIY01012607">
    <property type="protein sequence ID" value="RXN21821.1"/>
    <property type="molecule type" value="Genomic_DNA"/>
</dbReference>
<dbReference type="GO" id="GO:0030424">
    <property type="term" value="C:axon"/>
    <property type="evidence" value="ECO:0007669"/>
    <property type="project" value="UniProtKB-SubCell"/>
</dbReference>
<dbReference type="AlphaFoldDB" id="A0A498LK34"/>
<comment type="caution">
    <text evidence="45">The sequence shown here is derived from an EMBL/GenBank/DDBJ whole genome shotgun (WGS) entry which is preliminary data.</text>
</comment>
<keyword evidence="15" id="KW-0963">Cytoplasm</keyword>
<evidence type="ECO:0000313" key="47">
    <source>
        <dbReference type="Proteomes" id="UP000290572"/>
    </source>
</evidence>
<dbReference type="PANTHER" id="PTHR24226">
    <property type="entry name" value="G-PROTEIN COUPLED RECEPTOR 182 AND ESTROGEN RECEPTOR 1"/>
    <property type="match status" value="1"/>
</dbReference>
<evidence type="ECO:0000256" key="31">
    <source>
        <dbReference type="ARBA" id="ARBA00023224"/>
    </source>
</evidence>
<dbReference type="GO" id="GO:0005769">
    <property type="term" value="C:early endosome"/>
    <property type="evidence" value="ECO:0007669"/>
    <property type="project" value="UniProtKB-SubCell"/>
</dbReference>
<evidence type="ECO:0000256" key="22">
    <source>
        <dbReference type="ARBA" id="ARBA00022989"/>
    </source>
</evidence>
<evidence type="ECO:0000256" key="43">
    <source>
        <dbReference type="SAM" id="Phobius"/>
    </source>
</evidence>
<dbReference type="GO" id="GO:0030154">
    <property type="term" value="P:cell differentiation"/>
    <property type="evidence" value="ECO:0007669"/>
    <property type="project" value="UniProtKB-KW"/>
</dbReference>
<feature type="transmembrane region" description="Helical" evidence="43">
    <location>
        <begin position="74"/>
        <end position="92"/>
    </location>
</feature>
<dbReference type="InterPro" id="IPR047143">
    <property type="entry name" value="GPER1-like"/>
</dbReference>
<keyword evidence="31 41" id="KW-0807">Transducer</keyword>
<evidence type="ECO:0000256" key="16">
    <source>
        <dbReference type="ARBA" id="ARBA00022692"/>
    </source>
</evidence>
<keyword evidence="14" id="KW-1003">Cell membrane</keyword>
<dbReference type="GO" id="GO:0006915">
    <property type="term" value="P:apoptotic process"/>
    <property type="evidence" value="ECO:0007669"/>
    <property type="project" value="UniProtKB-KW"/>
</dbReference>
<keyword evidence="30" id="KW-0206">Cytoskeleton</keyword>
<keyword evidence="34" id="KW-0966">Cell projection</keyword>
<feature type="transmembrane region" description="Helical" evidence="43">
    <location>
        <begin position="426"/>
        <end position="445"/>
    </location>
</feature>
<evidence type="ECO:0000256" key="42">
    <source>
        <dbReference type="SAM" id="MobiDB-lite"/>
    </source>
</evidence>
<evidence type="ECO:0000256" key="5">
    <source>
        <dbReference type="ARBA" id="ARBA00004279"/>
    </source>
</evidence>
<accession>A0A498LK34</accession>
<dbReference type="Pfam" id="PF00001">
    <property type="entry name" value="7tm_1"/>
    <property type="match status" value="1"/>
</dbReference>
<dbReference type="InterPro" id="IPR029160">
    <property type="entry name" value="UQCC4"/>
</dbReference>
<evidence type="ECO:0000256" key="7">
    <source>
        <dbReference type="ARBA" id="ARBA00004412"/>
    </source>
</evidence>
<evidence type="ECO:0000256" key="36">
    <source>
        <dbReference type="ARBA" id="ARBA00023329"/>
    </source>
</evidence>
<keyword evidence="20" id="KW-0256">Endoplasmic reticulum</keyword>
<comment type="subcellular location">
    <subcellularLocation>
        <location evidence="10">Cell projection</location>
        <location evidence="10">Axon</location>
    </subcellularLocation>
    <subcellularLocation>
        <location evidence="5">Cell projection</location>
        <location evidence="5">Dendrite</location>
    </subcellularLocation>
    <subcellularLocation>
        <location evidence="6">Cell projection</location>
        <location evidence="6">Dendritic spine membrane</location>
        <topology evidence="6">Multi-pass membrane protein</topology>
    </subcellularLocation>
    <subcellularLocation>
        <location evidence="4">Cytoplasm</location>
        <location evidence="4">Cytoskeleton</location>
    </subcellularLocation>
    <subcellularLocation>
        <location evidence="11">Cytoplasm</location>
        <location evidence="11">Perinuclear region</location>
    </subcellularLocation>
    <subcellularLocation>
        <location evidence="8">Cytoplasmic vesicle membrane</location>
        <topology evidence="8">Multi-pass membrane protein</topology>
    </subcellularLocation>
    <subcellularLocation>
        <location evidence="7">Early endosome</location>
    </subcellularLocation>
    <subcellularLocation>
        <location evidence="9">Endoplasmic reticulum membrane</location>
        <topology evidence="9">Multi-pass membrane protein</topology>
    </subcellularLocation>
    <subcellularLocation>
        <location evidence="13">Golgi apparatus membrane</location>
        <topology evidence="13">Multi-pass membrane protein</topology>
    </subcellularLocation>
    <subcellularLocation>
        <location evidence="12">Golgi apparatus</location>
        <location evidence="12">trans-Golgi network</location>
    </subcellularLocation>
    <subcellularLocation>
        <location evidence="3">Mitochondrion membrane</location>
        <topology evidence="3">Multi-pass membrane protein</topology>
    </subcellularLocation>
    <subcellularLocation>
        <location evidence="1">Nucleus</location>
    </subcellularLocation>
    <subcellularLocation>
        <location evidence="37">Postsynaptic density</location>
    </subcellularLocation>
    <subcellularLocation>
        <location evidence="2">Recycling endosome</location>
    </subcellularLocation>
</comment>
<dbReference type="InterPro" id="IPR000276">
    <property type="entry name" value="GPCR_Rhodpsn"/>
</dbReference>
<evidence type="ECO:0000256" key="27">
    <source>
        <dbReference type="ARBA" id="ARBA00023136"/>
    </source>
</evidence>
<keyword evidence="35" id="KW-0131">Cell cycle</keyword>
<evidence type="ECO:0000256" key="26">
    <source>
        <dbReference type="ARBA" id="ARBA00023128"/>
    </source>
</evidence>
<evidence type="ECO:0000256" key="24">
    <source>
        <dbReference type="ARBA" id="ARBA00023034"/>
    </source>
</evidence>
<evidence type="ECO:0000256" key="19">
    <source>
        <dbReference type="ARBA" id="ARBA00022782"/>
    </source>
</evidence>
<feature type="transmembrane region" description="Helical" evidence="43">
    <location>
        <begin position="33"/>
        <end position="62"/>
    </location>
</feature>
<evidence type="ECO:0000256" key="29">
    <source>
        <dbReference type="ARBA" id="ARBA00023170"/>
    </source>
</evidence>
<evidence type="ECO:0000313" key="45">
    <source>
        <dbReference type="EMBL" id="RXN07426.1"/>
    </source>
</evidence>
<evidence type="ECO:0000256" key="15">
    <source>
        <dbReference type="ARBA" id="ARBA00022490"/>
    </source>
</evidence>
<dbReference type="GO" id="GO:0000139">
    <property type="term" value="C:Golgi membrane"/>
    <property type="evidence" value="ECO:0007669"/>
    <property type="project" value="UniProtKB-SubCell"/>
</dbReference>
<dbReference type="GO" id="GO:0005789">
    <property type="term" value="C:endoplasmic reticulum membrane"/>
    <property type="evidence" value="ECO:0007669"/>
    <property type="project" value="UniProtKB-SubCell"/>
</dbReference>
<keyword evidence="33" id="KW-0628">Postsynaptic cell membrane</keyword>
<evidence type="ECO:0000256" key="41">
    <source>
        <dbReference type="RuleBase" id="RU000688"/>
    </source>
</evidence>
<dbReference type="PROSITE" id="PS00237">
    <property type="entry name" value="G_PROTEIN_RECEP_F1_1"/>
    <property type="match status" value="1"/>
</dbReference>
<proteinExistence type="inferred from homology"/>
<evidence type="ECO:0000256" key="39">
    <source>
        <dbReference type="ARBA" id="ARBA00042063"/>
    </source>
</evidence>
<evidence type="ECO:0000256" key="17">
    <source>
        <dbReference type="ARBA" id="ARBA00022703"/>
    </source>
</evidence>
<feature type="transmembrane region" description="Helical" evidence="43">
    <location>
        <begin position="163"/>
        <end position="183"/>
    </location>
</feature>
<evidence type="ECO:0000256" key="40">
    <source>
        <dbReference type="ARBA" id="ARBA00043164"/>
    </source>
</evidence>
<dbReference type="EMBL" id="QBIY01013347">
    <property type="protein sequence ID" value="RXN07426.1"/>
    <property type="molecule type" value="Genomic_DNA"/>
</dbReference>
<dbReference type="GO" id="GO:0055037">
    <property type="term" value="C:recycling endosome"/>
    <property type="evidence" value="ECO:0007669"/>
    <property type="project" value="UniProtKB-SubCell"/>
</dbReference>
<dbReference type="PROSITE" id="PS50262">
    <property type="entry name" value="G_PROTEIN_RECEP_F1_2"/>
    <property type="match status" value="1"/>
</dbReference>
<evidence type="ECO:0000259" key="44">
    <source>
        <dbReference type="PROSITE" id="PS50262"/>
    </source>
</evidence>
<dbReference type="STRING" id="84645.A0A498LK34"/>
<dbReference type="SUPFAM" id="SSF81321">
    <property type="entry name" value="Family A G protein-coupled receptor-like"/>
    <property type="match status" value="1"/>
</dbReference>
<feature type="transmembrane region" description="Helical" evidence="43">
    <location>
        <begin position="112"/>
        <end position="131"/>
    </location>
</feature>
<keyword evidence="24" id="KW-0333">Golgi apparatus</keyword>
<evidence type="ECO:0000256" key="23">
    <source>
        <dbReference type="ARBA" id="ARBA00023018"/>
    </source>
</evidence>
<keyword evidence="27 43" id="KW-0472">Membrane</keyword>